<organism evidence="1 2">
    <name type="scientific">Tranquillimonas rosea</name>
    <dbReference type="NCBI Taxonomy" id="641238"/>
    <lineage>
        <taxon>Bacteria</taxon>
        <taxon>Pseudomonadati</taxon>
        <taxon>Pseudomonadota</taxon>
        <taxon>Alphaproteobacteria</taxon>
        <taxon>Rhodobacterales</taxon>
        <taxon>Roseobacteraceae</taxon>
        <taxon>Tranquillimonas</taxon>
    </lineage>
</organism>
<reference evidence="1 2" key="1">
    <citation type="submission" date="2016-10" db="EMBL/GenBank/DDBJ databases">
        <authorList>
            <person name="de Groot N.N."/>
        </authorList>
    </citation>
    <scope>NUCLEOTIDE SEQUENCE [LARGE SCALE GENOMIC DNA]</scope>
    <source>
        <strain evidence="1 2">DSM 23042</strain>
    </source>
</reference>
<dbReference type="RefSeq" id="WP_092687236.1">
    <property type="nucleotide sequence ID" value="NZ_FOGU01000001.1"/>
</dbReference>
<dbReference type="Proteomes" id="UP000198885">
    <property type="component" value="Unassembled WGS sequence"/>
</dbReference>
<sequence length="73" mass="8358">MIGTHIRITALAGDDRRPEFFVTAIEAEGIPISLWQGSSYERAILIAEKAREDFGPVYDYVPETYPFDPLRER</sequence>
<keyword evidence="2" id="KW-1185">Reference proteome</keyword>
<evidence type="ECO:0000313" key="1">
    <source>
        <dbReference type="EMBL" id="SER50184.1"/>
    </source>
</evidence>
<dbReference type="AlphaFoldDB" id="A0A1H9PPP4"/>
<accession>A0A1H9PPP4</accession>
<dbReference type="OrthoDB" id="7882014at2"/>
<dbReference type="EMBL" id="FOGU01000001">
    <property type="protein sequence ID" value="SER50184.1"/>
    <property type="molecule type" value="Genomic_DNA"/>
</dbReference>
<name>A0A1H9PPP4_9RHOB</name>
<evidence type="ECO:0000313" key="2">
    <source>
        <dbReference type="Proteomes" id="UP000198885"/>
    </source>
</evidence>
<gene>
    <name evidence="1" type="ORF">SAMN04490244_101280</name>
</gene>
<protein>
    <submittedName>
        <fullName evidence="1">Uncharacterized protein</fullName>
    </submittedName>
</protein>
<proteinExistence type="predicted"/>